<dbReference type="OrthoDB" id="3260913at2759"/>
<keyword evidence="2" id="KW-0732">Signal</keyword>
<evidence type="ECO:0000256" key="1">
    <source>
        <dbReference type="SAM" id="MobiDB-lite"/>
    </source>
</evidence>
<evidence type="ECO:0000256" key="2">
    <source>
        <dbReference type="SAM" id="SignalP"/>
    </source>
</evidence>
<sequence length="245" mass="28020">MLFRLLLSVSTHGANLDTVAEESPFRRKDQQALSLEIQPQSLTLFLPTAILDRFHYQNFIPSIPSVESIFPNVKHDVKTIETLFLELAQSAEEEDFEELDSWLDDDSCAYDDDRLRKRHPKDSDLQDARSLSPLTAFHIPHITITPCESPADTSSRIPLQDSACARRLTVPSYTVVNSVFPPMRRPSGSLHDWKDWTWKDGHWVAVIPSLEDQARRGLYARPKRVRRRQSSISTKLEDGAPLQFP</sequence>
<keyword evidence="4" id="KW-1185">Reference proteome</keyword>
<organism evidence="3 4">
    <name type="scientific">Cylindrobasidium torrendii FP15055 ss-10</name>
    <dbReference type="NCBI Taxonomy" id="1314674"/>
    <lineage>
        <taxon>Eukaryota</taxon>
        <taxon>Fungi</taxon>
        <taxon>Dikarya</taxon>
        <taxon>Basidiomycota</taxon>
        <taxon>Agaricomycotina</taxon>
        <taxon>Agaricomycetes</taxon>
        <taxon>Agaricomycetidae</taxon>
        <taxon>Agaricales</taxon>
        <taxon>Marasmiineae</taxon>
        <taxon>Physalacriaceae</taxon>
        <taxon>Cylindrobasidium</taxon>
    </lineage>
</organism>
<reference evidence="3 4" key="1">
    <citation type="journal article" date="2015" name="Fungal Genet. Biol.">
        <title>Evolution of novel wood decay mechanisms in Agaricales revealed by the genome sequences of Fistulina hepatica and Cylindrobasidium torrendii.</title>
        <authorList>
            <person name="Floudas D."/>
            <person name="Held B.W."/>
            <person name="Riley R."/>
            <person name="Nagy L.G."/>
            <person name="Koehler G."/>
            <person name="Ransdell A.S."/>
            <person name="Younus H."/>
            <person name="Chow J."/>
            <person name="Chiniquy J."/>
            <person name="Lipzen A."/>
            <person name="Tritt A."/>
            <person name="Sun H."/>
            <person name="Haridas S."/>
            <person name="LaButti K."/>
            <person name="Ohm R.A."/>
            <person name="Kues U."/>
            <person name="Blanchette R.A."/>
            <person name="Grigoriev I.V."/>
            <person name="Minto R.E."/>
            <person name="Hibbett D.S."/>
        </authorList>
    </citation>
    <scope>NUCLEOTIDE SEQUENCE [LARGE SCALE GENOMIC DNA]</scope>
    <source>
        <strain evidence="3 4">FP15055 ss-10</strain>
    </source>
</reference>
<protein>
    <submittedName>
        <fullName evidence="3">Uncharacterized protein</fullName>
    </submittedName>
</protein>
<name>A0A0D7B711_9AGAR</name>
<evidence type="ECO:0000313" key="3">
    <source>
        <dbReference type="EMBL" id="KIY65979.1"/>
    </source>
</evidence>
<proteinExistence type="predicted"/>
<dbReference type="AlphaFoldDB" id="A0A0D7B711"/>
<feature type="signal peptide" evidence="2">
    <location>
        <begin position="1"/>
        <end position="16"/>
    </location>
</feature>
<dbReference type="Proteomes" id="UP000054007">
    <property type="component" value="Unassembled WGS sequence"/>
</dbReference>
<evidence type="ECO:0000313" key="4">
    <source>
        <dbReference type="Proteomes" id="UP000054007"/>
    </source>
</evidence>
<feature type="region of interest" description="Disordered" evidence="1">
    <location>
        <begin position="222"/>
        <end position="245"/>
    </location>
</feature>
<gene>
    <name evidence="3" type="ORF">CYLTODRAFT_423860</name>
</gene>
<accession>A0A0D7B711</accession>
<feature type="chain" id="PRO_5002316789" evidence="2">
    <location>
        <begin position="17"/>
        <end position="245"/>
    </location>
</feature>
<dbReference type="EMBL" id="KN880570">
    <property type="protein sequence ID" value="KIY65979.1"/>
    <property type="molecule type" value="Genomic_DNA"/>
</dbReference>